<dbReference type="RefSeq" id="XP_040718708.1">
    <property type="nucleotide sequence ID" value="XM_040855381.1"/>
</dbReference>
<evidence type="ECO:0000259" key="6">
    <source>
        <dbReference type="Pfam" id="PF08546"/>
    </source>
</evidence>
<dbReference type="GO" id="GO:0008677">
    <property type="term" value="F:2-dehydropantoate 2-reductase activity"/>
    <property type="evidence" value="ECO:0007669"/>
    <property type="project" value="TreeGrafter"/>
</dbReference>
<evidence type="ECO:0000259" key="5">
    <source>
        <dbReference type="Pfam" id="PF02558"/>
    </source>
</evidence>
<evidence type="ECO:0000256" key="3">
    <source>
        <dbReference type="ARBA" id="ARBA00023002"/>
    </source>
</evidence>
<feature type="domain" description="Ketopantoate reductase C-terminal" evidence="6">
    <location>
        <begin position="258"/>
        <end position="399"/>
    </location>
</feature>
<comment type="caution">
    <text evidence="7">The sequence shown here is derived from an EMBL/GenBank/DDBJ whole genome shotgun (WGS) entry which is preliminary data.</text>
</comment>
<evidence type="ECO:0000313" key="8">
    <source>
        <dbReference type="Proteomes" id="UP000193689"/>
    </source>
</evidence>
<keyword evidence="8" id="KW-1185">Reference proteome</keyword>
<dbReference type="GO" id="GO:0050661">
    <property type="term" value="F:NADP binding"/>
    <property type="evidence" value="ECO:0007669"/>
    <property type="project" value="TreeGrafter"/>
</dbReference>
<dbReference type="EMBL" id="MCFJ01000003">
    <property type="protein sequence ID" value="ORY68421.1"/>
    <property type="molecule type" value="Genomic_DNA"/>
</dbReference>
<gene>
    <name evidence="7" type="ORF">BCR38DRAFT_335369</name>
</gene>
<dbReference type="GeneID" id="63771593"/>
<dbReference type="Pfam" id="PF02558">
    <property type="entry name" value="ApbA"/>
    <property type="match status" value="1"/>
</dbReference>
<dbReference type="AlphaFoldDB" id="A0A1Y2EA23"/>
<dbReference type="STRING" id="1141098.A0A1Y2EA23"/>
<dbReference type="GO" id="GO:0005739">
    <property type="term" value="C:mitochondrion"/>
    <property type="evidence" value="ECO:0007669"/>
    <property type="project" value="TreeGrafter"/>
</dbReference>
<dbReference type="Gene3D" id="1.10.1040.10">
    <property type="entry name" value="N-(1-d-carboxylethyl)-l-norvaline Dehydrogenase, domain 2"/>
    <property type="match status" value="1"/>
</dbReference>
<dbReference type="PANTHER" id="PTHR43765:SF2">
    <property type="entry name" value="2-DEHYDROPANTOATE 2-REDUCTASE"/>
    <property type="match status" value="1"/>
</dbReference>
<evidence type="ECO:0000256" key="4">
    <source>
        <dbReference type="SAM" id="MobiDB-lite"/>
    </source>
</evidence>
<dbReference type="SUPFAM" id="SSF51735">
    <property type="entry name" value="NAD(P)-binding Rossmann-fold domains"/>
    <property type="match status" value="1"/>
</dbReference>
<proteinExistence type="inferred from homology"/>
<protein>
    <submittedName>
        <fullName evidence="7">Ketopantoate reductase PanE/ApbA C terminal-domain-containing protein</fullName>
    </submittedName>
</protein>
<keyword evidence="2" id="KW-0521">NADP</keyword>
<dbReference type="InterPro" id="IPR013752">
    <property type="entry name" value="KPA_reductase"/>
</dbReference>
<sequence length="416" mass="46297">MWLQSVLDDTTQPPRLYAWTPENLNSMKPESRRSSPSRLSDPARRIYILGLGNLGRLFASGLVQHHSKPPITLVVHRRELLEHWVSSPAIEITRKGSCLSTVKFADFDVEWWTSEKPVSGPLSEPASGKAINNLIIATKASDALPQVDKLRKYLDSNSTVAFTQNGMCKLWPPLGNAYIHHRFPHDGGPNFIACVTTHGVLSLGPFKSMHASMADVSVGPVLRNPQTGRGPEYLMDLISEAPDLDGRQVPTPQLWILQLEKLVVNSIINPLTAILRCKNGKLFERKGDNVSLVIDALVQEASNVLVDLIRDSSSAQVIGDMDQAVIDELVERFSFPRLQKMVLNVGEKVKHNTSSMLQDVLAGKQTEVRHFNGWIVETANYLNRGQDVSTHEKIISLVEGGKQMWRRELVQSVLSI</sequence>
<dbReference type="PANTHER" id="PTHR43765">
    <property type="entry name" value="2-DEHYDROPANTOATE 2-REDUCTASE-RELATED"/>
    <property type="match status" value="1"/>
</dbReference>
<dbReference type="InterPro" id="IPR050838">
    <property type="entry name" value="Ketopantoate_reductase"/>
</dbReference>
<dbReference type="FunCoup" id="A0A1Y2EA23">
    <property type="interactions" value="128"/>
</dbReference>
<comment type="similarity">
    <text evidence="1">Belongs to the ketopantoate reductase family.</text>
</comment>
<dbReference type="InterPro" id="IPR013332">
    <property type="entry name" value="KPR_N"/>
</dbReference>
<dbReference type="SUPFAM" id="SSF48179">
    <property type="entry name" value="6-phosphogluconate dehydrogenase C-terminal domain-like"/>
    <property type="match status" value="1"/>
</dbReference>
<dbReference type="InterPro" id="IPR008927">
    <property type="entry name" value="6-PGluconate_DH-like_C_sf"/>
</dbReference>
<organism evidence="7 8">
    <name type="scientific">Pseudomassariella vexata</name>
    <dbReference type="NCBI Taxonomy" id="1141098"/>
    <lineage>
        <taxon>Eukaryota</taxon>
        <taxon>Fungi</taxon>
        <taxon>Dikarya</taxon>
        <taxon>Ascomycota</taxon>
        <taxon>Pezizomycotina</taxon>
        <taxon>Sordariomycetes</taxon>
        <taxon>Xylariomycetidae</taxon>
        <taxon>Amphisphaeriales</taxon>
        <taxon>Pseudomassariaceae</taxon>
        <taxon>Pseudomassariella</taxon>
    </lineage>
</organism>
<feature type="region of interest" description="Disordered" evidence="4">
    <location>
        <begin position="18"/>
        <end position="39"/>
    </location>
</feature>
<dbReference type="Pfam" id="PF08546">
    <property type="entry name" value="ApbA_C"/>
    <property type="match status" value="1"/>
</dbReference>
<dbReference type="OrthoDB" id="73846at2759"/>
<dbReference type="InParanoid" id="A0A1Y2EA23"/>
<keyword evidence="3" id="KW-0560">Oxidoreductase</keyword>
<dbReference type="Gene3D" id="3.40.50.720">
    <property type="entry name" value="NAD(P)-binding Rossmann-like Domain"/>
    <property type="match status" value="1"/>
</dbReference>
<dbReference type="InterPro" id="IPR013328">
    <property type="entry name" value="6PGD_dom2"/>
</dbReference>
<evidence type="ECO:0000256" key="1">
    <source>
        <dbReference type="ARBA" id="ARBA00007870"/>
    </source>
</evidence>
<evidence type="ECO:0000256" key="2">
    <source>
        <dbReference type="ARBA" id="ARBA00022857"/>
    </source>
</evidence>
<dbReference type="Proteomes" id="UP000193689">
    <property type="component" value="Unassembled WGS sequence"/>
</dbReference>
<feature type="domain" description="Ketopantoate reductase N-terminal" evidence="5">
    <location>
        <begin position="46"/>
        <end position="221"/>
    </location>
</feature>
<name>A0A1Y2EA23_9PEZI</name>
<reference evidence="7 8" key="1">
    <citation type="submission" date="2016-07" db="EMBL/GenBank/DDBJ databases">
        <title>Pervasive Adenine N6-methylation of Active Genes in Fungi.</title>
        <authorList>
            <consortium name="DOE Joint Genome Institute"/>
            <person name="Mondo S.J."/>
            <person name="Dannebaum R.O."/>
            <person name="Kuo R.C."/>
            <person name="Labutti K."/>
            <person name="Haridas S."/>
            <person name="Kuo A."/>
            <person name="Salamov A."/>
            <person name="Ahrendt S.R."/>
            <person name="Lipzen A."/>
            <person name="Sullivan W."/>
            <person name="Andreopoulos W.B."/>
            <person name="Clum A."/>
            <person name="Lindquist E."/>
            <person name="Daum C."/>
            <person name="Ramamoorthy G.K."/>
            <person name="Gryganskyi A."/>
            <person name="Culley D."/>
            <person name="Magnuson J.K."/>
            <person name="James T.Y."/>
            <person name="O'Malley M.A."/>
            <person name="Stajich J.E."/>
            <person name="Spatafora J.W."/>
            <person name="Visel A."/>
            <person name="Grigoriev I.V."/>
        </authorList>
    </citation>
    <scope>NUCLEOTIDE SEQUENCE [LARGE SCALE GENOMIC DNA]</scope>
    <source>
        <strain evidence="7 8">CBS 129021</strain>
    </source>
</reference>
<accession>A0A1Y2EA23</accession>
<evidence type="ECO:0000313" key="7">
    <source>
        <dbReference type="EMBL" id="ORY68421.1"/>
    </source>
</evidence>
<dbReference type="InterPro" id="IPR036291">
    <property type="entry name" value="NAD(P)-bd_dom_sf"/>
</dbReference>